<dbReference type="SUPFAM" id="SSF51182">
    <property type="entry name" value="RmlC-like cupins"/>
    <property type="match status" value="1"/>
</dbReference>
<dbReference type="InterPro" id="IPR011051">
    <property type="entry name" value="RmlC_Cupin_sf"/>
</dbReference>
<feature type="domain" description="Cupin type-2" evidence="1">
    <location>
        <begin position="77"/>
        <end position="126"/>
    </location>
</feature>
<evidence type="ECO:0000259" key="1">
    <source>
        <dbReference type="Pfam" id="PF07883"/>
    </source>
</evidence>
<dbReference type="PANTHER" id="PTHR36448:SF2">
    <property type="entry name" value="CUPIN TYPE-1 DOMAIN-CONTAINING PROTEIN"/>
    <property type="match status" value="1"/>
</dbReference>
<dbReference type="Proteomes" id="UP000199040">
    <property type="component" value="Unassembled WGS sequence"/>
</dbReference>
<gene>
    <name evidence="2" type="ORF">SAMN04487959_105130</name>
</gene>
<dbReference type="InterPro" id="IPR014500">
    <property type="entry name" value="UCP019307_cupin"/>
</dbReference>
<dbReference type="InterPro" id="IPR013096">
    <property type="entry name" value="Cupin_2"/>
</dbReference>
<dbReference type="Gene3D" id="2.60.120.10">
    <property type="entry name" value="Jelly Rolls"/>
    <property type="match status" value="1"/>
</dbReference>
<dbReference type="EMBL" id="FOPY01000005">
    <property type="protein sequence ID" value="SFH53215.1"/>
    <property type="molecule type" value="Genomic_DNA"/>
</dbReference>
<evidence type="ECO:0000313" key="3">
    <source>
        <dbReference type="Proteomes" id="UP000199040"/>
    </source>
</evidence>
<dbReference type="Pfam" id="PF07883">
    <property type="entry name" value="Cupin_2"/>
    <property type="match status" value="1"/>
</dbReference>
<dbReference type="PANTHER" id="PTHR36448">
    <property type="entry name" value="BLR7373 PROTEIN"/>
    <property type="match status" value="1"/>
</dbReference>
<evidence type="ECO:0000313" key="2">
    <source>
        <dbReference type="EMBL" id="SFH53215.1"/>
    </source>
</evidence>
<organism evidence="2 3">
    <name type="scientific">Modicisalibacter xianhensis</name>
    <dbReference type="NCBI Taxonomy" id="442341"/>
    <lineage>
        <taxon>Bacteria</taxon>
        <taxon>Pseudomonadati</taxon>
        <taxon>Pseudomonadota</taxon>
        <taxon>Gammaproteobacteria</taxon>
        <taxon>Oceanospirillales</taxon>
        <taxon>Halomonadaceae</taxon>
        <taxon>Modicisalibacter</taxon>
    </lineage>
</organism>
<dbReference type="AlphaFoldDB" id="A0A1I3AT15"/>
<name>A0A1I3AT15_9GAMM</name>
<accession>A0A1I3AT15</accession>
<dbReference type="STRING" id="442341.SAMN04487959_105130"/>
<dbReference type="RefSeq" id="WP_092845228.1">
    <property type="nucleotide sequence ID" value="NZ_FOPY01000005.1"/>
</dbReference>
<protein>
    <submittedName>
        <fullName evidence="2">Uncharacterized protein YjlB</fullName>
    </submittedName>
</protein>
<keyword evidence="3" id="KW-1185">Reference proteome</keyword>
<reference evidence="2 3" key="1">
    <citation type="submission" date="2016-10" db="EMBL/GenBank/DDBJ databases">
        <authorList>
            <person name="de Groot N.N."/>
        </authorList>
    </citation>
    <scope>NUCLEOTIDE SEQUENCE [LARGE SCALE GENOMIC DNA]</scope>
    <source>
        <strain evidence="2 3">CGMCC 1.6848</strain>
    </source>
</reference>
<sequence>MDEQLTALGLKGMHDGSVVPERLTFDDDGGIPNTRLATLLFRSSGLDDSLDREAVAERFSALFTANGWTPSWRGGVYDYHHYHSIAHEAFGALSGWGRLRLGGESGQDVEIHAGDSLVLPAGTGHCSLEASDDFLLLAAYPVDQTDLDLLRADPAEHDAAVARIRRVSRPACDPLGNPIERWWE</sequence>
<proteinExistence type="predicted"/>
<dbReference type="CDD" id="cd02219">
    <property type="entry name" value="cupin_YjlB-like"/>
    <property type="match status" value="1"/>
</dbReference>
<dbReference type="InterPro" id="IPR014710">
    <property type="entry name" value="RmlC-like_jellyroll"/>
</dbReference>
<dbReference type="InterPro" id="IPR047121">
    <property type="entry name" value="YjiB-like"/>
</dbReference>
<dbReference type="PIRSF" id="PIRSF019307">
    <property type="entry name" value="UCP019307"/>
    <property type="match status" value="1"/>
</dbReference>